<protein>
    <submittedName>
        <fullName evidence="6">60S acidic ribosomal protein P0-2</fullName>
    </submittedName>
</protein>
<keyword evidence="7" id="KW-1185">Reference proteome</keyword>
<dbReference type="EMBL" id="CACSLK010028053">
    <property type="protein sequence ID" value="CAA0834392.1"/>
    <property type="molecule type" value="Genomic_DNA"/>
</dbReference>
<evidence type="ECO:0000256" key="2">
    <source>
        <dbReference type="ARBA" id="ARBA00011521"/>
    </source>
</evidence>
<dbReference type="Pfam" id="PF17777">
    <property type="entry name" value="RL10P_insert"/>
    <property type="match status" value="1"/>
</dbReference>
<dbReference type="InterPro" id="IPR050323">
    <property type="entry name" value="Ribosomal_protein_uL10"/>
</dbReference>
<keyword evidence="3 6" id="KW-0689">Ribosomal protein</keyword>
<dbReference type="GO" id="GO:0003735">
    <property type="term" value="F:structural constituent of ribosome"/>
    <property type="evidence" value="ECO:0007669"/>
    <property type="project" value="TreeGrafter"/>
</dbReference>
<dbReference type="Gene3D" id="3.90.105.20">
    <property type="match status" value="1"/>
</dbReference>
<dbReference type="InterPro" id="IPR040637">
    <property type="entry name" value="Ribosomal_uL10-like_insert"/>
</dbReference>
<dbReference type="FunFam" id="3.90.105.20:FF:000001">
    <property type="entry name" value="60S acidic ribosomal protein P0"/>
    <property type="match status" value="1"/>
</dbReference>
<dbReference type="GO" id="GO:0022625">
    <property type="term" value="C:cytosolic large ribosomal subunit"/>
    <property type="evidence" value="ECO:0007669"/>
    <property type="project" value="TreeGrafter"/>
</dbReference>
<evidence type="ECO:0000256" key="1">
    <source>
        <dbReference type="ARBA" id="ARBA00008889"/>
    </source>
</evidence>
<comment type="subunit">
    <text evidence="2">P0 forms a pentameric complex by interaction with dimers of P1 and P2.</text>
</comment>
<proteinExistence type="inferred from homology"/>
<organism evidence="6 7">
    <name type="scientific">Striga hermonthica</name>
    <name type="common">Purple witchweed</name>
    <name type="synonym">Buchnera hermonthica</name>
    <dbReference type="NCBI Taxonomy" id="68872"/>
    <lineage>
        <taxon>Eukaryota</taxon>
        <taxon>Viridiplantae</taxon>
        <taxon>Streptophyta</taxon>
        <taxon>Embryophyta</taxon>
        <taxon>Tracheophyta</taxon>
        <taxon>Spermatophyta</taxon>
        <taxon>Magnoliopsida</taxon>
        <taxon>eudicotyledons</taxon>
        <taxon>Gunneridae</taxon>
        <taxon>Pentapetalae</taxon>
        <taxon>asterids</taxon>
        <taxon>lamiids</taxon>
        <taxon>Lamiales</taxon>
        <taxon>Orobanchaceae</taxon>
        <taxon>Buchnereae</taxon>
        <taxon>Striga</taxon>
    </lineage>
</organism>
<accession>A0A9N7RKD3</accession>
<evidence type="ECO:0000256" key="3">
    <source>
        <dbReference type="ARBA" id="ARBA00022980"/>
    </source>
</evidence>
<evidence type="ECO:0000256" key="4">
    <source>
        <dbReference type="ARBA" id="ARBA00023274"/>
    </source>
</evidence>
<dbReference type="InterPro" id="IPR043164">
    <property type="entry name" value="Ribosomal_uL10-like_insert_sf"/>
</dbReference>
<dbReference type="Proteomes" id="UP001153555">
    <property type="component" value="Unassembled WGS sequence"/>
</dbReference>
<dbReference type="PANTHER" id="PTHR45699:SF3">
    <property type="entry name" value="LARGE RIBOSOMAL SUBUNIT PROTEIN UL10"/>
    <property type="match status" value="1"/>
</dbReference>
<dbReference type="PANTHER" id="PTHR45699">
    <property type="entry name" value="60S ACIDIC RIBOSOMAL PROTEIN P0"/>
    <property type="match status" value="1"/>
</dbReference>
<comment type="similarity">
    <text evidence="1">Belongs to the universal ribosomal protein uL10 family.</text>
</comment>
<evidence type="ECO:0000313" key="7">
    <source>
        <dbReference type="Proteomes" id="UP001153555"/>
    </source>
</evidence>
<reference evidence="6" key="1">
    <citation type="submission" date="2019-12" db="EMBL/GenBank/DDBJ databases">
        <authorList>
            <person name="Scholes J."/>
        </authorList>
    </citation>
    <scope>NUCLEOTIDE SEQUENCE</scope>
</reference>
<feature type="domain" description="Large ribosomal subunit protein uL10-like insertion" evidence="5">
    <location>
        <begin position="55"/>
        <end position="116"/>
    </location>
</feature>
<dbReference type="GO" id="GO:0000027">
    <property type="term" value="P:ribosomal large subunit assembly"/>
    <property type="evidence" value="ECO:0007669"/>
    <property type="project" value="TreeGrafter"/>
</dbReference>
<name>A0A9N7RKD3_STRHE</name>
<sequence>MAPKITKAEKKIAYDSKLCQLLDEYTQGNVGLIFTKGDLKEVIEEVAKYKVGTPARVGLVASIDVVVPPGNTGLDLSQTFFFQVLNIPTKINKGTVEIITPVELIKKGEKVGSSEACPPCHAWYQALLLRACCHLCL</sequence>
<dbReference type="GO" id="GO:0002181">
    <property type="term" value="P:cytoplasmic translation"/>
    <property type="evidence" value="ECO:0007669"/>
    <property type="project" value="TreeGrafter"/>
</dbReference>
<comment type="caution">
    <text evidence="6">The sequence shown here is derived from an EMBL/GenBank/DDBJ whole genome shotgun (WGS) entry which is preliminary data.</text>
</comment>
<evidence type="ECO:0000259" key="5">
    <source>
        <dbReference type="Pfam" id="PF17777"/>
    </source>
</evidence>
<dbReference type="AlphaFoldDB" id="A0A9N7RKD3"/>
<keyword evidence="4" id="KW-0687">Ribonucleoprotein</keyword>
<dbReference type="OrthoDB" id="10259902at2759"/>
<evidence type="ECO:0000313" key="6">
    <source>
        <dbReference type="EMBL" id="CAA0834392.1"/>
    </source>
</evidence>
<gene>
    <name evidence="6" type="ORF">SHERM_02216</name>
</gene>
<dbReference type="GO" id="GO:0070180">
    <property type="term" value="F:large ribosomal subunit rRNA binding"/>
    <property type="evidence" value="ECO:0007669"/>
    <property type="project" value="TreeGrafter"/>
</dbReference>